<name>A0A2M7D8A3_9BACT</name>
<evidence type="ECO:0000256" key="16">
    <source>
        <dbReference type="ARBA" id="ARBA00031927"/>
    </source>
</evidence>
<keyword evidence="6" id="KW-0460">Magnesium</keyword>
<dbReference type="GO" id="GO:0005737">
    <property type="term" value="C:cytoplasm"/>
    <property type="evidence" value="ECO:0007669"/>
    <property type="project" value="TreeGrafter"/>
</dbReference>
<comment type="catalytic activity">
    <reaction evidence="8">
        <text>2-oxo-dATP + H2O = 2-oxo-dAMP + diphosphate + H(+)</text>
        <dbReference type="Rhea" id="RHEA:31583"/>
        <dbReference type="ChEBI" id="CHEBI:15377"/>
        <dbReference type="ChEBI" id="CHEBI:15378"/>
        <dbReference type="ChEBI" id="CHEBI:33019"/>
        <dbReference type="ChEBI" id="CHEBI:63212"/>
        <dbReference type="ChEBI" id="CHEBI:77897"/>
        <dbReference type="EC" id="3.6.1.56"/>
    </reaction>
    <physiologicalReaction direction="left-to-right" evidence="8">
        <dbReference type="Rhea" id="RHEA:31584"/>
    </physiologicalReaction>
</comment>
<evidence type="ECO:0000256" key="18">
    <source>
        <dbReference type="ARBA" id="ARBA00048002"/>
    </source>
</evidence>
<evidence type="ECO:0000256" key="13">
    <source>
        <dbReference type="ARBA" id="ARBA00029673"/>
    </source>
</evidence>
<dbReference type="EC" id="3.6.1.56" evidence="11"/>
<evidence type="ECO:0000259" key="22">
    <source>
        <dbReference type="PROSITE" id="PS51462"/>
    </source>
</evidence>
<dbReference type="PANTHER" id="PTHR43758:SF2">
    <property type="entry name" value="OXIDIZED PURINE NUCLEOSIDE TRIPHOSPHATE HYDROLASE"/>
    <property type="match status" value="1"/>
</dbReference>
<dbReference type="GO" id="GO:0008413">
    <property type="term" value="F:8-oxo-7,8-dihydroguanosine triphosphate pyrophosphatase activity"/>
    <property type="evidence" value="ECO:0007669"/>
    <property type="project" value="InterPro"/>
</dbReference>
<dbReference type="AlphaFoldDB" id="A0A2M7D8A3"/>
<dbReference type="InterPro" id="IPR003563">
    <property type="entry name" value="8ODP"/>
</dbReference>
<comment type="catalytic activity">
    <reaction evidence="20">
        <text>N(6)-methyl-dATP + H2O = N(6)-methyl-dAMP + diphosphate + H(+)</text>
        <dbReference type="Rhea" id="RHEA:67604"/>
        <dbReference type="ChEBI" id="CHEBI:15377"/>
        <dbReference type="ChEBI" id="CHEBI:15378"/>
        <dbReference type="ChEBI" id="CHEBI:33019"/>
        <dbReference type="ChEBI" id="CHEBI:169976"/>
        <dbReference type="ChEBI" id="CHEBI:172872"/>
    </reaction>
    <physiologicalReaction direction="left-to-right" evidence="20">
        <dbReference type="Rhea" id="RHEA:67605"/>
    </physiologicalReaction>
</comment>
<evidence type="ECO:0000256" key="1">
    <source>
        <dbReference type="ARBA" id="ARBA00001946"/>
    </source>
</evidence>
<comment type="catalytic activity">
    <reaction evidence="18">
        <text>N(6)-methyl-ATP + H2O = N(6)-methyl-AMP + diphosphate + H(+)</text>
        <dbReference type="Rhea" id="RHEA:67608"/>
        <dbReference type="ChEBI" id="CHEBI:15377"/>
        <dbReference type="ChEBI" id="CHEBI:15378"/>
        <dbReference type="ChEBI" id="CHEBI:33019"/>
        <dbReference type="ChEBI" id="CHEBI:144842"/>
        <dbReference type="ChEBI" id="CHEBI:172873"/>
    </reaction>
    <physiologicalReaction direction="left-to-right" evidence="18">
        <dbReference type="Rhea" id="RHEA:67609"/>
    </physiologicalReaction>
</comment>
<dbReference type="SUPFAM" id="SSF55811">
    <property type="entry name" value="Nudix"/>
    <property type="match status" value="1"/>
</dbReference>
<evidence type="ECO:0000256" key="12">
    <source>
        <dbReference type="ARBA" id="ARBA00026218"/>
    </source>
</evidence>
<evidence type="ECO:0000256" key="8">
    <source>
        <dbReference type="ARBA" id="ARBA00024459"/>
    </source>
</evidence>
<proteinExistence type="inferred from homology"/>
<evidence type="ECO:0000256" key="2">
    <source>
        <dbReference type="ARBA" id="ARBA00005582"/>
    </source>
</evidence>
<keyword evidence="4" id="KW-0479">Metal-binding</keyword>
<dbReference type="Gene3D" id="3.90.79.10">
    <property type="entry name" value="Nucleoside Triphosphate Pyrophosphohydrolase"/>
    <property type="match status" value="1"/>
</dbReference>
<dbReference type="GO" id="GO:0042262">
    <property type="term" value="P:DNA protection"/>
    <property type="evidence" value="ECO:0007669"/>
    <property type="project" value="InterPro"/>
</dbReference>
<comment type="similarity">
    <text evidence="2">Belongs to the Nudix hydrolase family.</text>
</comment>
<evidence type="ECO:0000256" key="15">
    <source>
        <dbReference type="ARBA" id="ARBA00030682"/>
    </source>
</evidence>
<comment type="catalytic activity">
    <reaction evidence="9">
        <text>8-oxo-dGTP + H2O = 8-oxo-dGMP + diphosphate + H(+)</text>
        <dbReference type="Rhea" id="RHEA:31575"/>
        <dbReference type="ChEBI" id="CHEBI:15377"/>
        <dbReference type="ChEBI" id="CHEBI:15378"/>
        <dbReference type="ChEBI" id="CHEBI:33019"/>
        <dbReference type="ChEBI" id="CHEBI:63224"/>
        <dbReference type="ChEBI" id="CHEBI:77896"/>
    </reaction>
    <physiologicalReaction direction="left-to-right" evidence="9">
        <dbReference type="Rhea" id="RHEA:31576"/>
    </physiologicalReaction>
</comment>
<evidence type="ECO:0000256" key="10">
    <source>
        <dbReference type="ARBA" id="ARBA00024596"/>
    </source>
</evidence>
<gene>
    <name evidence="23" type="ORF">COS26_00960</name>
</gene>
<dbReference type="PANTHER" id="PTHR43758">
    <property type="entry name" value="7,8-DIHYDRO-8-OXOGUANINE TRIPHOSPHATASE"/>
    <property type="match status" value="1"/>
</dbReference>
<evidence type="ECO:0000256" key="7">
    <source>
        <dbReference type="ARBA" id="ARBA00024448"/>
    </source>
</evidence>
<evidence type="ECO:0000256" key="9">
    <source>
        <dbReference type="ARBA" id="ARBA00024486"/>
    </source>
</evidence>
<evidence type="ECO:0000256" key="17">
    <source>
        <dbReference type="ARBA" id="ARBA00032071"/>
    </source>
</evidence>
<comment type="function">
    <text evidence="21">Oxidized purine nucleoside triphosphate hydrolase which is a prominent sanitizer of the oxidized nucleotide pool. Catalyzes the hydrolysis of 2-oxo-dATP (2-hydroxy-dATP) into 2-oxo-dAMP. Also has a significant hydrolase activity toward 2-oxo-ATP, 8-oxo-dGTP and 8-oxo-dATP. Through the hydrolysis of oxidized purine nucleoside triphosphates, prevents their incorporation into DNA and the subsequent transversions A:T to C:G and G:C to T:A. Also catalyzes the hydrolysis of methylated purine nucleoside triphosphate preventing their integration into DNA. Through this antimutagenic activity protects cells from oxidative stress.</text>
</comment>
<dbReference type="CDD" id="cd03427">
    <property type="entry name" value="NUDIX_MTH1_Nudt1"/>
    <property type="match status" value="1"/>
</dbReference>
<dbReference type="InterPro" id="IPR015797">
    <property type="entry name" value="NUDIX_hydrolase-like_dom_sf"/>
</dbReference>
<evidence type="ECO:0000256" key="20">
    <source>
        <dbReference type="ARBA" id="ARBA00049032"/>
    </source>
</evidence>
<evidence type="ECO:0000256" key="6">
    <source>
        <dbReference type="ARBA" id="ARBA00022842"/>
    </source>
</evidence>
<evidence type="ECO:0000256" key="14">
    <source>
        <dbReference type="ARBA" id="ARBA00030634"/>
    </source>
</evidence>
<comment type="cofactor">
    <cofactor evidence="1">
        <name>Mg(2+)</name>
        <dbReference type="ChEBI" id="CHEBI:18420"/>
    </cofactor>
</comment>
<evidence type="ECO:0000256" key="11">
    <source>
        <dbReference type="ARBA" id="ARBA00026103"/>
    </source>
</evidence>
<dbReference type="Pfam" id="PF00293">
    <property type="entry name" value="NUDIX"/>
    <property type="match status" value="1"/>
</dbReference>
<comment type="catalytic activity">
    <reaction evidence="10">
        <text>2-oxo-ATP + H2O = 2-oxo-AMP + diphosphate + H(+)</text>
        <dbReference type="Rhea" id="RHEA:67392"/>
        <dbReference type="ChEBI" id="CHEBI:15377"/>
        <dbReference type="ChEBI" id="CHEBI:15378"/>
        <dbReference type="ChEBI" id="CHEBI:33019"/>
        <dbReference type="ChEBI" id="CHEBI:71395"/>
        <dbReference type="ChEBI" id="CHEBI:172878"/>
    </reaction>
    <physiologicalReaction direction="left-to-right" evidence="10">
        <dbReference type="Rhea" id="RHEA:67393"/>
    </physiologicalReaction>
</comment>
<reference evidence="24" key="1">
    <citation type="submission" date="2017-09" db="EMBL/GenBank/DDBJ databases">
        <title>Depth-based differentiation of microbial function through sediment-hosted aquifers and enrichment of novel symbionts in the deep terrestrial subsurface.</title>
        <authorList>
            <person name="Probst A.J."/>
            <person name="Ladd B."/>
            <person name="Jarett J.K."/>
            <person name="Geller-Mcgrath D.E."/>
            <person name="Sieber C.M.K."/>
            <person name="Emerson J.B."/>
            <person name="Anantharaman K."/>
            <person name="Thomas B.C."/>
            <person name="Malmstrom R."/>
            <person name="Stieglmeier M."/>
            <person name="Klingl A."/>
            <person name="Woyke T."/>
            <person name="Ryan C.M."/>
            <person name="Banfield J.F."/>
        </authorList>
    </citation>
    <scope>NUCLEOTIDE SEQUENCE [LARGE SCALE GENOMIC DNA]</scope>
</reference>
<dbReference type="PRINTS" id="PR01403">
    <property type="entry name" value="8OXTPHPHTASE"/>
</dbReference>
<dbReference type="EMBL" id="PEUA01000021">
    <property type="protein sequence ID" value="PIV43219.1"/>
    <property type="molecule type" value="Genomic_DNA"/>
</dbReference>
<dbReference type="Proteomes" id="UP000230304">
    <property type="component" value="Unassembled WGS sequence"/>
</dbReference>
<dbReference type="GO" id="GO:0046872">
    <property type="term" value="F:metal ion binding"/>
    <property type="evidence" value="ECO:0007669"/>
    <property type="project" value="UniProtKB-KW"/>
</dbReference>
<keyword evidence="5" id="KW-0378">Hydrolase</keyword>
<dbReference type="GO" id="GO:0008828">
    <property type="term" value="F:dATP diphosphatase activity"/>
    <property type="evidence" value="ECO:0007669"/>
    <property type="project" value="UniProtKB-EC"/>
</dbReference>
<evidence type="ECO:0000256" key="5">
    <source>
        <dbReference type="ARBA" id="ARBA00022801"/>
    </source>
</evidence>
<evidence type="ECO:0000256" key="21">
    <source>
        <dbReference type="ARBA" id="ARBA00053094"/>
    </source>
</evidence>
<comment type="subunit">
    <text evidence="3">Monomer.</text>
</comment>
<protein>
    <recommendedName>
        <fullName evidence="12">Oxidized purine nucleoside triphosphate hydrolase</fullName>
        <ecNumber evidence="11">3.6.1.56</ecNumber>
    </recommendedName>
    <alternativeName>
        <fullName evidence="16">2-hydroxy-dATP diphosphatase</fullName>
    </alternativeName>
    <alternativeName>
        <fullName evidence="15">7,8-dihydro-8-oxoguanine triphosphatase</fullName>
    </alternativeName>
    <alternativeName>
        <fullName evidence="14">8-oxo-dGTPase</fullName>
    </alternativeName>
    <alternativeName>
        <fullName evidence="17">Methylated purine nucleoside triphosphate hydrolase</fullName>
    </alternativeName>
    <alternativeName>
        <fullName evidence="13">Nucleoside diphosphate-linked moiety X motif 1</fullName>
    </alternativeName>
</protein>
<evidence type="ECO:0000313" key="24">
    <source>
        <dbReference type="Proteomes" id="UP000230304"/>
    </source>
</evidence>
<comment type="catalytic activity">
    <reaction evidence="7">
        <text>8-oxo-dATP + H2O = 8-oxo-dAMP + diphosphate + H(+)</text>
        <dbReference type="Rhea" id="RHEA:65396"/>
        <dbReference type="ChEBI" id="CHEBI:15377"/>
        <dbReference type="ChEBI" id="CHEBI:15378"/>
        <dbReference type="ChEBI" id="CHEBI:33019"/>
        <dbReference type="ChEBI" id="CHEBI:71361"/>
        <dbReference type="ChEBI" id="CHEBI:172871"/>
    </reaction>
    <physiologicalReaction direction="left-to-right" evidence="7">
        <dbReference type="Rhea" id="RHEA:65397"/>
    </physiologicalReaction>
</comment>
<accession>A0A2M7D8A3</accession>
<evidence type="ECO:0000256" key="4">
    <source>
        <dbReference type="ARBA" id="ARBA00022723"/>
    </source>
</evidence>
<dbReference type="PROSITE" id="PS51462">
    <property type="entry name" value="NUDIX"/>
    <property type="match status" value="1"/>
</dbReference>
<sequence length="165" mass="19400">MIKETTLCLLIRENQDGKELLLAMKKRGFGAGKWNGVGGKPDSRKGDKNIIETAIRETEEEIGVKIKKLEKVAVLNFCFPYISEEKEWDQNVHVFLAREWEGTPFETEEMRPEWFNEKEIPYDKMWDDDKLWLPEILEGKKLKADFIFKEGEIILEHNINITEKL</sequence>
<evidence type="ECO:0000256" key="3">
    <source>
        <dbReference type="ARBA" id="ARBA00011245"/>
    </source>
</evidence>
<comment type="caution">
    <text evidence="23">The sequence shown here is derived from an EMBL/GenBank/DDBJ whole genome shotgun (WGS) entry which is preliminary data.</text>
</comment>
<evidence type="ECO:0000256" key="19">
    <source>
        <dbReference type="ARBA" id="ARBA00048894"/>
    </source>
</evidence>
<feature type="domain" description="Nudix hydrolase" evidence="22">
    <location>
        <begin position="1"/>
        <end position="138"/>
    </location>
</feature>
<comment type="catalytic activity">
    <reaction evidence="19">
        <text>O(6)-methyl-dGTP + H2O = O(6)-methyl-dGMP + diphosphate + H(+)</text>
        <dbReference type="Rhea" id="RHEA:67600"/>
        <dbReference type="ChEBI" id="CHEBI:15377"/>
        <dbReference type="ChEBI" id="CHEBI:15378"/>
        <dbReference type="ChEBI" id="CHEBI:33019"/>
        <dbReference type="ChEBI" id="CHEBI:169974"/>
        <dbReference type="ChEBI" id="CHEBI:169975"/>
    </reaction>
    <physiologicalReaction direction="left-to-right" evidence="19">
        <dbReference type="Rhea" id="RHEA:67601"/>
    </physiologicalReaction>
</comment>
<evidence type="ECO:0000313" key="23">
    <source>
        <dbReference type="EMBL" id="PIV43219.1"/>
    </source>
</evidence>
<dbReference type="InterPro" id="IPR000086">
    <property type="entry name" value="NUDIX_hydrolase_dom"/>
</dbReference>
<organism evidence="23 24">
    <name type="scientific">Candidatus Nealsonbacteria bacterium CG02_land_8_20_14_3_00_40_11</name>
    <dbReference type="NCBI Taxonomy" id="1974700"/>
    <lineage>
        <taxon>Bacteria</taxon>
        <taxon>Candidatus Nealsoniibacteriota</taxon>
    </lineage>
</organism>